<protein>
    <submittedName>
        <fullName evidence="2">Integral membrane protein</fullName>
    </submittedName>
</protein>
<dbReference type="OrthoDB" id="7062615at2"/>
<dbReference type="STRING" id="1033802.SSPSH_003328"/>
<proteinExistence type="predicted"/>
<keyword evidence="3" id="KW-1185">Reference proteome</keyword>
<feature type="transmembrane region" description="Helical" evidence="1">
    <location>
        <begin position="21"/>
        <end position="45"/>
    </location>
</feature>
<dbReference type="AlphaFoldDB" id="U2E1Q5"/>
<keyword evidence="1" id="KW-1133">Transmembrane helix</keyword>
<reference evidence="2 3" key="1">
    <citation type="journal article" date="2011" name="J. Bacteriol.">
        <title>Genome sequence of Salinisphaera shabanensis, a gammaproteobacterium from the harsh, variable environment of the brine-seawater interface of the Shaban Deep in the Red Sea.</title>
        <authorList>
            <person name="Antunes A."/>
            <person name="Alam I."/>
            <person name="Bajic V.B."/>
            <person name="Stingl U."/>
        </authorList>
    </citation>
    <scope>NUCLEOTIDE SEQUENCE [LARGE SCALE GENOMIC DNA]</scope>
    <source>
        <strain evidence="2 3">E1L3A</strain>
    </source>
</reference>
<keyword evidence="1" id="KW-0472">Membrane</keyword>
<accession>U2E1Q5</accession>
<name>U2E1Q5_9GAMM</name>
<evidence type="ECO:0000256" key="1">
    <source>
        <dbReference type="SAM" id="Phobius"/>
    </source>
</evidence>
<evidence type="ECO:0000313" key="2">
    <source>
        <dbReference type="EMBL" id="ERJ17846.1"/>
    </source>
</evidence>
<keyword evidence="1" id="KW-0812">Transmembrane</keyword>
<evidence type="ECO:0000313" key="3">
    <source>
        <dbReference type="Proteomes" id="UP000006242"/>
    </source>
</evidence>
<dbReference type="RefSeq" id="WP_006913709.1">
    <property type="nucleotide sequence ID" value="NZ_AFNV02000027.1"/>
</dbReference>
<dbReference type="Proteomes" id="UP000006242">
    <property type="component" value="Unassembled WGS sequence"/>
</dbReference>
<dbReference type="eggNOG" id="COG5488">
    <property type="taxonomic scope" value="Bacteria"/>
</dbReference>
<comment type="caution">
    <text evidence="2">The sequence shown here is derived from an EMBL/GenBank/DDBJ whole genome shotgun (WGS) entry which is preliminary data.</text>
</comment>
<reference evidence="2 3" key="2">
    <citation type="journal article" date="2013" name="PLoS ONE">
        <title>INDIGO - INtegrated Data Warehouse of MIcrobial GenOmes with Examples from the Red Sea Extremophiles.</title>
        <authorList>
            <person name="Alam I."/>
            <person name="Antunes A."/>
            <person name="Kamau A.A."/>
            <person name="Ba Alawi W."/>
            <person name="Kalkatawi M."/>
            <person name="Stingl U."/>
            <person name="Bajic V.B."/>
        </authorList>
    </citation>
    <scope>NUCLEOTIDE SEQUENCE [LARGE SCALE GENOMIC DNA]</scope>
    <source>
        <strain evidence="2 3">E1L3A</strain>
    </source>
</reference>
<feature type="transmembrane region" description="Helical" evidence="1">
    <location>
        <begin position="51"/>
        <end position="72"/>
    </location>
</feature>
<gene>
    <name evidence="2" type="ORF">SSPSH_003328</name>
</gene>
<dbReference type="InterPro" id="IPR019253">
    <property type="entry name" value="DUF2244_TM"/>
</dbReference>
<dbReference type="Pfam" id="PF10003">
    <property type="entry name" value="DUF2244"/>
    <property type="match status" value="1"/>
</dbReference>
<dbReference type="EMBL" id="AFNV02000027">
    <property type="protein sequence ID" value="ERJ17846.1"/>
    <property type="molecule type" value="Genomic_DNA"/>
</dbReference>
<sequence length="172" mass="19598">MSSRYETTEPMRRLVIAPNGSLSVAQAQWFFIGMCGVSFGIAAFMTVFGLWLVWPFAGLEMAALGAGLYLSLRDNGYREVISVYEDRIEVEAGLDEPERRWEFPRLLTQVRLSPGVYRNSPSRLLLTRHGHGCELGRCLSEEEREKVAQRLKTWVTAPQLSSLRDDCRQRVL</sequence>
<organism evidence="2 3">
    <name type="scientific">Salinisphaera shabanensis E1L3A</name>
    <dbReference type="NCBI Taxonomy" id="1033802"/>
    <lineage>
        <taxon>Bacteria</taxon>
        <taxon>Pseudomonadati</taxon>
        <taxon>Pseudomonadota</taxon>
        <taxon>Gammaproteobacteria</taxon>
        <taxon>Salinisphaerales</taxon>
        <taxon>Salinisphaeraceae</taxon>
        <taxon>Salinisphaera</taxon>
    </lineage>
</organism>